<dbReference type="RefSeq" id="WP_160499980.1">
    <property type="nucleotide sequence ID" value="NZ_WUBI01000004.1"/>
</dbReference>
<keyword evidence="1" id="KW-0472">Membrane</keyword>
<evidence type="ECO:0000256" key="1">
    <source>
        <dbReference type="SAM" id="Phobius"/>
    </source>
</evidence>
<proteinExistence type="predicted"/>
<protein>
    <submittedName>
        <fullName evidence="2">Uncharacterized protein</fullName>
    </submittedName>
</protein>
<gene>
    <name evidence="2" type="ORF">GRF59_22555</name>
</gene>
<keyword evidence="1" id="KW-0812">Transmembrane</keyword>
<sequence length="135" mass="15728">MTAKFKGNKMNIVMFGLLLLAVIIRLALQSTSDYTTAQAVWNIVFMAVLLLLSLRFAYVYARYIRIKGDKVRVVNIQGTRTFDLTEVEKVMIYDNWIRFTMKADRDVFIHIKDLNVRGRVPFVAWAADQFEIEKD</sequence>
<organism evidence="2 3">
    <name type="scientific">Paenibacillus dendrobii</name>
    <dbReference type="NCBI Taxonomy" id="2691084"/>
    <lineage>
        <taxon>Bacteria</taxon>
        <taxon>Bacillati</taxon>
        <taxon>Bacillota</taxon>
        <taxon>Bacilli</taxon>
        <taxon>Bacillales</taxon>
        <taxon>Paenibacillaceae</taxon>
        <taxon>Paenibacillus</taxon>
    </lineage>
</organism>
<name>A0A7X3ILZ5_9BACL</name>
<accession>A0A7X3ILZ5</accession>
<evidence type="ECO:0000313" key="2">
    <source>
        <dbReference type="EMBL" id="MWV46389.1"/>
    </source>
</evidence>
<comment type="caution">
    <text evidence="2">The sequence shown here is derived from an EMBL/GenBank/DDBJ whole genome shotgun (WGS) entry which is preliminary data.</text>
</comment>
<feature type="transmembrane region" description="Helical" evidence="1">
    <location>
        <begin position="39"/>
        <end position="61"/>
    </location>
</feature>
<evidence type="ECO:0000313" key="3">
    <source>
        <dbReference type="Proteomes" id="UP000460318"/>
    </source>
</evidence>
<dbReference type="AlphaFoldDB" id="A0A7X3ILZ5"/>
<keyword evidence="3" id="KW-1185">Reference proteome</keyword>
<reference evidence="2 3" key="1">
    <citation type="submission" date="2019-12" db="EMBL/GenBank/DDBJ databases">
        <title>Paenibacillus sp. nov., an endophytic bacterium isolated from the stem of Dendrobium.</title>
        <authorList>
            <person name="Zhao R."/>
        </authorList>
    </citation>
    <scope>NUCLEOTIDE SEQUENCE [LARGE SCALE GENOMIC DNA]</scope>
    <source>
        <strain evidence="2 3">HJL G12</strain>
    </source>
</reference>
<keyword evidence="1" id="KW-1133">Transmembrane helix</keyword>
<dbReference type="Proteomes" id="UP000460318">
    <property type="component" value="Unassembled WGS sequence"/>
</dbReference>
<dbReference type="EMBL" id="WUBI01000004">
    <property type="protein sequence ID" value="MWV46389.1"/>
    <property type="molecule type" value="Genomic_DNA"/>
</dbReference>